<evidence type="ECO:0000256" key="19">
    <source>
        <dbReference type="SAM" id="Phobius"/>
    </source>
</evidence>
<reference evidence="20 21" key="1">
    <citation type="submission" date="2017-06" db="EMBL/GenBank/DDBJ databases">
        <title>Azoarcus sp. TSNA42 complete genome sequence.</title>
        <authorList>
            <person name="Woo J.-H."/>
            <person name="Kim H.-S."/>
        </authorList>
    </citation>
    <scope>NUCLEOTIDE SEQUENCE [LARGE SCALE GENOMIC DNA]</scope>
    <source>
        <strain evidence="20 21">TSNA42</strain>
    </source>
</reference>
<keyword evidence="9" id="KW-0444">Lipid biosynthesis</keyword>
<dbReference type="EC" id="2.7.7.41" evidence="6 18"/>
<feature type="transmembrane region" description="Helical" evidence="19">
    <location>
        <begin position="56"/>
        <end position="75"/>
    </location>
</feature>
<evidence type="ECO:0000256" key="9">
    <source>
        <dbReference type="ARBA" id="ARBA00022516"/>
    </source>
</evidence>
<feature type="transmembrane region" description="Helical" evidence="19">
    <location>
        <begin position="6"/>
        <end position="35"/>
    </location>
</feature>
<dbReference type="PANTHER" id="PTHR46382">
    <property type="entry name" value="PHOSPHATIDATE CYTIDYLYLTRANSFERASE"/>
    <property type="match status" value="1"/>
</dbReference>
<evidence type="ECO:0000313" key="20">
    <source>
        <dbReference type="EMBL" id="AWI82111.1"/>
    </source>
</evidence>
<evidence type="ECO:0000256" key="5">
    <source>
        <dbReference type="ARBA" id="ARBA00010185"/>
    </source>
</evidence>
<feature type="transmembrane region" description="Helical" evidence="19">
    <location>
        <begin position="81"/>
        <end position="104"/>
    </location>
</feature>
<keyword evidence="13 19" id="KW-1133">Transmembrane helix</keyword>
<feature type="transmembrane region" description="Helical" evidence="19">
    <location>
        <begin position="181"/>
        <end position="201"/>
    </location>
</feature>
<dbReference type="AlphaFoldDB" id="A0A2U8H8L9"/>
<comment type="catalytic activity">
    <reaction evidence="1 18">
        <text>a 1,2-diacyl-sn-glycero-3-phosphate + CTP + H(+) = a CDP-1,2-diacyl-sn-glycerol + diphosphate</text>
        <dbReference type="Rhea" id="RHEA:16229"/>
        <dbReference type="ChEBI" id="CHEBI:15378"/>
        <dbReference type="ChEBI" id="CHEBI:33019"/>
        <dbReference type="ChEBI" id="CHEBI:37563"/>
        <dbReference type="ChEBI" id="CHEBI:58332"/>
        <dbReference type="ChEBI" id="CHEBI:58608"/>
        <dbReference type="EC" id="2.7.7.41"/>
    </reaction>
</comment>
<comment type="similarity">
    <text evidence="5 18">Belongs to the CDS family.</text>
</comment>
<dbReference type="GO" id="GO:0005886">
    <property type="term" value="C:plasma membrane"/>
    <property type="evidence" value="ECO:0007669"/>
    <property type="project" value="UniProtKB-SubCell"/>
</dbReference>
<evidence type="ECO:0000256" key="15">
    <source>
        <dbReference type="ARBA" id="ARBA00023136"/>
    </source>
</evidence>
<keyword evidence="10 18" id="KW-0808">Transferase</keyword>
<evidence type="ECO:0000256" key="7">
    <source>
        <dbReference type="ARBA" id="ARBA00019373"/>
    </source>
</evidence>
<evidence type="ECO:0000256" key="13">
    <source>
        <dbReference type="ARBA" id="ARBA00022989"/>
    </source>
</evidence>
<comment type="subcellular location">
    <subcellularLocation>
        <location evidence="2">Cell membrane</location>
        <topology evidence="2">Multi-pass membrane protein</topology>
    </subcellularLocation>
</comment>
<sequence>MLKTRIITAFILLFGLLGAVFMLPASLWLVFCALVCGGAAWEWGGLARFAAPGRTIFAVLTGVLCGVLGALSGLGGASAPVIGLLAPLYLASALFWVLVIPFWLRLKWRLSSAGMAIVVGLVVMVPPALALAHLRQLGPWLLLAVMAMVWVADIAAYFSGRAFGRHKLAPGISPGKTWEGAFGAAAGVSVFGYVLVFFFAAFEMPGWLYTAALPLLLAFTAVSIIGDLFESLLKRQAGIKDSGAILPGHGGILDRIDSLTSTLPMAGLLALWLAR</sequence>
<keyword evidence="17" id="KW-1208">Phospholipid metabolism</keyword>
<evidence type="ECO:0000256" key="12">
    <source>
        <dbReference type="ARBA" id="ARBA00022695"/>
    </source>
</evidence>
<proteinExistence type="inferred from homology"/>
<dbReference type="Pfam" id="PF01148">
    <property type="entry name" value="CTP_transf_1"/>
    <property type="match status" value="1"/>
</dbReference>
<dbReference type="GO" id="GO:0004605">
    <property type="term" value="F:phosphatidate cytidylyltransferase activity"/>
    <property type="evidence" value="ECO:0007669"/>
    <property type="project" value="UniProtKB-EC"/>
</dbReference>
<dbReference type="RefSeq" id="WP_108977328.1">
    <property type="nucleotide sequence ID" value="NZ_CP022188.1"/>
</dbReference>
<protein>
    <recommendedName>
        <fullName evidence="7 18">Phosphatidate cytidylyltransferase</fullName>
        <ecNumber evidence="6 18">2.7.7.41</ecNumber>
    </recommendedName>
</protein>
<name>A0A2U8H8L9_9RHOO</name>
<keyword evidence="15 19" id="KW-0472">Membrane</keyword>
<keyword evidence="12 18" id="KW-0548">Nucleotidyltransferase</keyword>
<evidence type="ECO:0000256" key="18">
    <source>
        <dbReference type="RuleBase" id="RU003938"/>
    </source>
</evidence>
<evidence type="ECO:0000256" key="4">
    <source>
        <dbReference type="ARBA" id="ARBA00005189"/>
    </source>
</evidence>
<dbReference type="InterPro" id="IPR000374">
    <property type="entry name" value="PC_trans"/>
</dbReference>
<evidence type="ECO:0000256" key="11">
    <source>
        <dbReference type="ARBA" id="ARBA00022692"/>
    </source>
</evidence>
<evidence type="ECO:0000313" key="21">
    <source>
        <dbReference type="Proteomes" id="UP000244902"/>
    </source>
</evidence>
<feature type="transmembrane region" description="Helical" evidence="19">
    <location>
        <begin position="207"/>
        <end position="229"/>
    </location>
</feature>
<accession>A0A2U8H8L9</accession>
<dbReference type="OrthoDB" id="9799199at2"/>
<keyword evidence="8" id="KW-1003">Cell membrane</keyword>
<dbReference type="EMBL" id="CP022188">
    <property type="protein sequence ID" value="AWI82111.1"/>
    <property type="molecule type" value="Genomic_DNA"/>
</dbReference>
<dbReference type="PROSITE" id="PS01315">
    <property type="entry name" value="CDS"/>
    <property type="match status" value="1"/>
</dbReference>
<dbReference type="GO" id="GO:0016024">
    <property type="term" value="P:CDP-diacylglycerol biosynthetic process"/>
    <property type="evidence" value="ECO:0007669"/>
    <property type="project" value="UniProtKB-UniPathway"/>
</dbReference>
<evidence type="ECO:0000256" key="14">
    <source>
        <dbReference type="ARBA" id="ARBA00023098"/>
    </source>
</evidence>
<evidence type="ECO:0000256" key="16">
    <source>
        <dbReference type="ARBA" id="ARBA00023209"/>
    </source>
</evidence>
<evidence type="ECO:0000256" key="8">
    <source>
        <dbReference type="ARBA" id="ARBA00022475"/>
    </source>
</evidence>
<comment type="pathway">
    <text evidence="3 18">Phospholipid metabolism; CDP-diacylglycerol biosynthesis; CDP-diacylglycerol from sn-glycerol 3-phosphate: step 3/3.</text>
</comment>
<feature type="transmembrane region" description="Helical" evidence="19">
    <location>
        <begin position="140"/>
        <end position="160"/>
    </location>
</feature>
<comment type="pathway">
    <text evidence="4">Lipid metabolism.</text>
</comment>
<keyword evidence="16" id="KW-0594">Phospholipid biosynthesis</keyword>
<evidence type="ECO:0000256" key="3">
    <source>
        <dbReference type="ARBA" id="ARBA00005119"/>
    </source>
</evidence>
<dbReference type="Proteomes" id="UP000244902">
    <property type="component" value="Chromosome"/>
</dbReference>
<keyword evidence="11 18" id="KW-0812">Transmembrane</keyword>
<evidence type="ECO:0000256" key="1">
    <source>
        <dbReference type="ARBA" id="ARBA00001698"/>
    </source>
</evidence>
<gene>
    <name evidence="20" type="ORF">CEW87_17470</name>
</gene>
<evidence type="ECO:0000256" key="6">
    <source>
        <dbReference type="ARBA" id="ARBA00012487"/>
    </source>
</evidence>
<organism evidence="20 21">
    <name type="scientific">Parazoarcus communis</name>
    <dbReference type="NCBI Taxonomy" id="41977"/>
    <lineage>
        <taxon>Bacteria</taxon>
        <taxon>Pseudomonadati</taxon>
        <taxon>Pseudomonadota</taxon>
        <taxon>Betaproteobacteria</taxon>
        <taxon>Rhodocyclales</taxon>
        <taxon>Zoogloeaceae</taxon>
        <taxon>Parazoarcus</taxon>
    </lineage>
</organism>
<keyword evidence="14" id="KW-0443">Lipid metabolism</keyword>
<evidence type="ECO:0000256" key="2">
    <source>
        <dbReference type="ARBA" id="ARBA00004651"/>
    </source>
</evidence>
<evidence type="ECO:0000256" key="10">
    <source>
        <dbReference type="ARBA" id="ARBA00022679"/>
    </source>
</evidence>
<evidence type="ECO:0000256" key="17">
    <source>
        <dbReference type="ARBA" id="ARBA00023264"/>
    </source>
</evidence>
<feature type="transmembrane region" description="Helical" evidence="19">
    <location>
        <begin position="116"/>
        <end position="134"/>
    </location>
</feature>
<dbReference type="PANTHER" id="PTHR46382:SF1">
    <property type="entry name" value="PHOSPHATIDATE CYTIDYLYLTRANSFERASE"/>
    <property type="match status" value="1"/>
</dbReference>
<dbReference type="UniPathway" id="UPA00557">
    <property type="reaction ID" value="UER00614"/>
</dbReference>